<accession>A0A0G0Q7D4</accession>
<dbReference type="InterPro" id="IPR036894">
    <property type="entry name" value="YbaB-like_sf"/>
</dbReference>
<dbReference type="Pfam" id="PF02575">
    <property type="entry name" value="YbaB_DNA_bd"/>
    <property type="match status" value="1"/>
</dbReference>
<protein>
    <submittedName>
        <fullName evidence="1">Nucleoid-associated protein</fullName>
    </submittedName>
</protein>
<name>A0A0G0Q7D4_9BACT</name>
<dbReference type="InterPro" id="IPR004401">
    <property type="entry name" value="YbaB/EbfC"/>
</dbReference>
<evidence type="ECO:0000313" key="1">
    <source>
        <dbReference type="EMBL" id="KKR06345.1"/>
    </source>
</evidence>
<dbReference type="AlphaFoldDB" id="A0A0G0Q7D4"/>
<dbReference type="Gene3D" id="3.30.1310.10">
    <property type="entry name" value="Nucleoid-associated protein YbaB-like domain"/>
    <property type="match status" value="1"/>
</dbReference>
<gene>
    <name evidence="1" type="ORF">UT34_C0001G0385</name>
</gene>
<dbReference type="EMBL" id="LBWK01000001">
    <property type="protein sequence ID" value="KKR06345.1"/>
    <property type="molecule type" value="Genomic_DNA"/>
</dbReference>
<comment type="caution">
    <text evidence="1">The sequence shown here is derived from an EMBL/GenBank/DDBJ whole genome shotgun (WGS) entry which is preliminary data.</text>
</comment>
<dbReference type="SUPFAM" id="SSF82607">
    <property type="entry name" value="YbaB-like"/>
    <property type="match status" value="1"/>
</dbReference>
<dbReference type="STRING" id="1619100.UT34_C0001G0385"/>
<reference evidence="1 2" key="1">
    <citation type="journal article" date="2015" name="Nature">
        <title>rRNA introns, odd ribosomes, and small enigmatic genomes across a large radiation of phyla.</title>
        <authorList>
            <person name="Brown C.T."/>
            <person name="Hug L.A."/>
            <person name="Thomas B.C."/>
            <person name="Sharon I."/>
            <person name="Castelle C.J."/>
            <person name="Singh A."/>
            <person name="Wilkins M.J."/>
            <person name="Williams K.H."/>
            <person name="Banfield J.F."/>
        </authorList>
    </citation>
    <scope>NUCLEOTIDE SEQUENCE [LARGE SCALE GENOMIC DNA]</scope>
</reference>
<organism evidence="1 2">
    <name type="scientific">candidate division WS6 bacterium GW2011_GWF2_39_15</name>
    <dbReference type="NCBI Taxonomy" id="1619100"/>
    <lineage>
        <taxon>Bacteria</taxon>
        <taxon>Candidatus Dojkabacteria</taxon>
    </lineage>
</organism>
<evidence type="ECO:0000313" key="2">
    <source>
        <dbReference type="Proteomes" id="UP000034799"/>
    </source>
</evidence>
<dbReference type="GO" id="GO:0003677">
    <property type="term" value="F:DNA binding"/>
    <property type="evidence" value="ECO:0007669"/>
    <property type="project" value="InterPro"/>
</dbReference>
<sequence>MINPAKIFKMQQEAKQMQKKLRERKVSGSSKDGRVVIFMNLAQEFEDIHIDESLLAPDSLGLIKKLMEEAFKDFQKTLQKEAMKDMDLDQIKKMLG</sequence>
<proteinExistence type="predicted"/>
<dbReference type="Proteomes" id="UP000034799">
    <property type="component" value="Unassembled WGS sequence"/>
</dbReference>